<feature type="domain" description="Helicase ATP-binding" evidence="8">
    <location>
        <begin position="2073"/>
        <end position="2254"/>
    </location>
</feature>
<dbReference type="InterPro" id="IPR022099">
    <property type="entry name" value="DUF3638"/>
</dbReference>
<keyword evidence="4" id="KW-0833">Ubl conjugation pathway</keyword>
<evidence type="ECO:0000256" key="1">
    <source>
        <dbReference type="ARBA" id="ARBA00000707"/>
    </source>
</evidence>
<feature type="region of interest" description="Disordered" evidence="7">
    <location>
        <begin position="3209"/>
        <end position="3264"/>
    </location>
</feature>
<dbReference type="EC" id="3.4.19.12" evidence="2"/>
<dbReference type="EMBL" id="MCFJ01000009">
    <property type="protein sequence ID" value="ORY62516.1"/>
    <property type="molecule type" value="Genomic_DNA"/>
</dbReference>
<dbReference type="PANTHER" id="PTHR13367:SF32">
    <property type="entry name" value="DUF6606 DOMAIN-CONTAINING PROTEIN"/>
    <property type="match status" value="1"/>
</dbReference>
<dbReference type="PANTHER" id="PTHR13367">
    <property type="entry name" value="UBIQUITIN THIOESTERASE"/>
    <property type="match status" value="1"/>
</dbReference>
<evidence type="ECO:0000256" key="5">
    <source>
        <dbReference type="ARBA" id="ARBA00022801"/>
    </source>
</evidence>
<accession>A0A1Y2DTQ2</accession>
<evidence type="ECO:0000256" key="7">
    <source>
        <dbReference type="SAM" id="MobiDB-lite"/>
    </source>
</evidence>
<dbReference type="GeneID" id="63778952"/>
<dbReference type="InterPro" id="IPR046541">
    <property type="entry name" value="DUF6606"/>
</dbReference>
<evidence type="ECO:0000256" key="4">
    <source>
        <dbReference type="ARBA" id="ARBA00022786"/>
    </source>
</evidence>
<dbReference type="STRING" id="1141098.A0A1Y2DTQ2"/>
<dbReference type="Gene3D" id="3.40.50.300">
    <property type="entry name" value="P-loop containing nucleotide triphosphate hydrolases"/>
    <property type="match status" value="1"/>
</dbReference>
<evidence type="ECO:0000256" key="6">
    <source>
        <dbReference type="ARBA" id="ARBA00022807"/>
    </source>
</evidence>
<comment type="catalytic activity">
    <reaction evidence="1">
        <text>Thiol-dependent hydrolysis of ester, thioester, amide, peptide and isopeptide bonds formed by the C-terminal Gly of ubiquitin (a 76-residue protein attached to proteins as an intracellular targeting signal).</text>
        <dbReference type="EC" id="3.4.19.12"/>
    </reaction>
</comment>
<feature type="compositionally biased region" description="Basic and acidic residues" evidence="7">
    <location>
        <begin position="3211"/>
        <end position="3228"/>
    </location>
</feature>
<dbReference type="Proteomes" id="UP000193689">
    <property type="component" value="Unassembled WGS sequence"/>
</dbReference>
<dbReference type="GO" id="GO:0006508">
    <property type="term" value="P:proteolysis"/>
    <property type="evidence" value="ECO:0007669"/>
    <property type="project" value="UniProtKB-KW"/>
</dbReference>
<keyword evidence="6" id="KW-0788">Thiol protease</keyword>
<dbReference type="InterPro" id="IPR022105">
    <property type="entry name" value="DUF3645"/>
</dbReference>
<sequence>MEWMTDPKVLKSIFDHVALPLQLPQQQDANIQAVESALLDRLVCASCVMRDVDGGRNHQIWESIRRSLTVCKSVNIGGRLERSRLLLHLREVASSDFLILHVSMQNAGLIIRRCKDESFGDGLLFEMFEASPKREDVLAAKSALQWDFPGVAVVVPLVVFMDDLFLENLATFLEQCSTESTKPFSDVAFKAGSDVWEYRGTSDPSLITSFLTALLEANGRRVSPTLLRKRVKDDVCWSNADIPWRRLPLWLVLRVGIARFLAASLGGELGRLHYKLFVCIVHDIVLSECKDVTTLEEQSWLKAKLCRRLVKLDQDYSADSATYPLFLNKLIPQIECTIRDTSIRIDSVWNLEKQVIARQILPVPRVASDLDQRLSLRNSGEYLESACRQFQSQHINVATHRSSARRVSTSDLYLTKNGLDDFSKTFVDIFAREKELLDSLHDPDLASVSSATICKIRAAQIRNYLDLVGTNYDGDSEQKSLMILLVFELWVDLDKITCSIFPLLQEFHPLFSAGALDVLHLPQMQDMVRLQAVQEYLIYRANTCQSNHHIFADPSRGCFATRYYDEAKYLHELHQSILDEAAERCARKEDEWKQSMSEYERLGQEFNKATCIFTTDNYGQRFHNPRCSRCKLHRKMSDMKISIYEEPLPSEPALQKAIVFELACPQTFGTYRSITFSIFSRLGLSRQEQNVAPKLRLTKYSELQQFSRPSSGVSLASTTKSFLTTHYSTVALPVEWEQVCRPNGLKLGYFDEASGIWPGRIRLRPLFTHHCQPEIPKSSPFSSLLSLPNFAVDSSGPSSYEIAASRSACPDGLNSHEWFAFCTLMSGRKRRWISILTELGSSNLNFSTEASVGLLSHLAVQCGPSDGNGSPLREIHAIFQDESFCRKLLEQLDLRLKAAVSNWRETYLMEVITTMLLRIISLTSHTQSKDLQAINEMALNLLRTARAVFIRWMKMLREERQQAKDPATSANCQTYLVWACLQAKRTFVTHLLDPDTDSLSTQSASTLIECSATVQDNFPDSQAVPILLRRSVIRDLRMMFELQGQILQSLQRQPESCLLPALRELWPPSSSFQLLSVSFHEGFWVKSYFDCLEQGNIQCVEYNYLQGQLLVDGQSLGKLPTDVKSSVVLAELFGNQSLLKYPSNQPGMSYSLTVSRQGWHTHIGYDEYGMVIRAVRGQVVLQVVPRSVFLSRAGFDLPLSLINEHVHWLNLKTRTLEIRPKQTVWTTNTSNWTLELSSRRCSRRQSKTSESLVDPYSSLFCRIARILDGFEVRQHLLVYQPQNPKALTIFLKRMQLLFFVNKNNFLQSPHLRVEIDPNQDAGTWYGLTCHVVCRDISNPSQRSILVPLGKLAAQRRRHHVQISVQLQNIYETSACYFKYGINGILGRIDCSAEPILVYTKALLHAYTSFPISDPLTGRTGTEEALQILDSGMAQCWTPLSLGQVNILQTIARLTPRREYYPEKLQVMKKEFWDPVLPVTIQHDAFRVLVERILLQSEKLSKFELQPLEFPSLPEQNTHLELRAILRRYSLQRRDTCNYYPQAPLPLPYLSRDRPSTSSIRYLNVFEAASLIRKWPSQMSTVENISYNLSQAPVVSGYGQEFDKTSLTEKLKTDVRAEWGKLVNTVISHADNQYYLMFLLGSICFRFDANMGLIRSLIAFALFVELRTMELPNDLEYTNFRANQIPQMDKLLELIEPFRAPVPESEQPVLLEFASTKERRKLWQAKVSHEKKVDEDCKFFVQFLLEQWPSPEPSLSHLDRSFLLDMGAAFEAVKLNWAMLFRNHIFSRHLEKVQDIFNRRNQDSTSFRTSPFIPLEELYPTRQSSTVIPTLGDHLVRMPAWQQARQSSRSVTNSVQSIHLRVPHHDTLHNSASKDAYIQMEAVPKLERIINSFTGTKSAVRAKYASDLSLSLKAFKSRIKPAKTSVNQLKQARSSKGGIVSFVRDFEAKFNDILCAMEQPSSTINLRQIRWLKVGQLWPVLTRLTLLEQLRSTAGFGSGMKEAILSFGVSLTKLQQQKRIDELILSRDQERCEDEMNNLGHTNWDPAEIPSWLLLEIESNLMIRETQVDVARAIIAPSTGVNSVLQMNMGEGKTSCIIPMVAAMLADGKSLVRIVVPKALLQQTGQLLKSRLGGLLGKPICHVPFSRKTLTKESVIRTYQSLHRSIQRRSGVMLCLPEHNLSFMLSGLQRLLDNQVPEAAMLVKTQRWMSSCCRDILDESDFTLATKTQLIYPSGTLLNVDNHPHRWKVAETLLDLVDKNLYVLSESFPHSIEVVRRPQGGFPLIFFLRTDVEEELLNRLRIDILSGSRNIIPIETLDHKDRLAVKEFLTAAKVRPSSLERVKSLCPDRPHVPRTVFLLRGLLVHRILLMTLKKRWNVQYGLHPTRYPIAVPYHAKGVPSDSAEWGHPDVSILLTCLSFYHGGITIEQTRQALDHMLKSDDPSSEYDRWTNESFPEYLRDWHSLKVDDTHQLNQIWNSVRYNVIVIDYFLNNLVFPKHAKQFKFKLHSNGWDIPNFATSTQDLSAPNGCDNKRLKALTTGFSGTNDSRSILPLTIKQDDLDALAHTNAEVLTYLLQPRSSGCIISADSEGKRLGEVNLLRLMKGSKIKILIDAGAQILEMDNETLVKTWLKIDGSCLAAVYFDTQDKPWVVSKQGIKTPLLASPYADNLGKCLVYLDEAHTRGTDLKFPPHARAALTLGLGQTKDHTVQAAMRLRQLGTTQAVTFFIAPEINQSIRDLQRKKDGEEINSYDVICWLLDNTCEAIETLQPLYYSQGIDFCKRLQAAADLPDFIEDDEQRSKYVASIKQVERQTLQQLYGPSTKTKAAQRTTVFSSKIEGFIKELEARKMGFQDTGKAVHASALQEVEQERELEFEVESVRQVKKPIPYTPYNFPGLHRDIEIFARTGRLAAGSDSFIHCFQAMARTGLGRKYKINRNASSSSLFVSVEFERTVKLGVGTVNDNFLRPVQWILYSPCLETAIILTPEEAEVVLHVFREVERDGLAPKSHLVTYAAPTTRRMIHFSKLSYFAVPALPQDWEAPMWLSTEIGLFAGRLYFTFDEYSAVCEMLGVDEIATGTDEHSILEESTTETGESSNSESIKDPLDGAGDSADMVARTSEGASLNRLTPKPYTFTREWLAIRRRGQDFVQTPMGFIVHGKPLHSDHPFFRKPDVLPQASALLPLGLSELDGEHEDDIVDGVDMGDFDMSAEVGADEKLTDIQYHEDERYKSDDEEAGSESDNVAPNGNASKGEAPAGRHTRGIAARG</sequence>
<feature type="compositionally biased region" description="Polar residues" evidence="7">
    <location>
        <begin position="3236"/>
        <end position="3246"/>
    </location>
</feature>
<keyword evidence="3" id="KW-0645">Protease</keyword>
<proteinExistence type="predicted"/>
<dbReference type="SUPFAM" id="SSF52540">
    <property type="entry name" value="P-loop containing nucleoside triphosphate hydrolases"/>
    <property type="match status" value="1"/>
</dbReference>
<dbReference type="RefSeq" id="XP_040714352.1">
    <property type="nucleotide sequence ID" value="XM_040862740.1"/>
</dbReference>
<evidence type="ECO:0000256" key="3">
    <source>
        <dbReference type="ARBA" id="ARBA00022670"/>
    </source>
</evidence>
<feature type="region of interest" description="Disordered" evidence="7">
    <location>
        <begin position="3075"/>
        <end position="3109"/>
    </location>
</feature>
<evidence type="ECO:0000259" key="8">
    <source>
        <dbReference type="PROSITE" id="PS51192"/>
    </source>
</evidence>
<dbReference type="Pfam" id="PF12359">
    <property type="entry name" value="DUF3645"/>
    <property type="match status" value="1"/>
</dbReference>
<dbReference type="GO" id="GO:0004843">
    <property type="term" value="F:cysteine-type deubiquitinase activity"/>
    <property type="evidence" value="ECO:0007669"/>
    <property type="project" value="UniProtKB-EC"/>
</dbReference>
<dbReference type="InterPro" id="IPR027417">
    <property type="entry name" value="P-loop_NTPase"/>
</dbReference>
<dbReference type="OrthoDB" id="3182339at2759"/>
<keyword evidence="10" id="KW-1185">Reference proteome</keyword>
<keyword evidence="5" id="KW-0378">Hydrolase</keyword>
<feature type="compositionally biased region" description="Low complexity" evidence="7">
    <location>
        <begin position="3083"/>
        <end position="3096"/>
    </location>
</feature>
<dbReference type="InParanoid" id="A0A1Y2DTQ2"/>
<reference evidence="9 10" key="1">
    <citation type="submission" date="2016-07" db="EMBL/GenBank/DDBJ databases">
        <title>Pervasive Adenine N6-methylation of Active Genes in Fungi.</title>
        <authorList>
            <consortium name="DOE Joint Genome Institute"/>
            <person name="Mondo S.J."/>
            <person name="Dannebaum R.O."/>
            <person name="Kuo R.C."/>
            <person name="Labutti K."/>
            <person name="Haridas S."/>
            <person name="Kuo A."/>
            <person name="Salamov A."/>
            <person name="Ahrendt S.R."/>
            <person name="Lipzen A."/>
            <person name="Sullivan W."/>
            <person name="Andreopoulos W.B."/>
            <person name="Clum A."/>
            <person name="Lindquist E."/>
            <person name="Daum C."/>
            <person name="Ramamoorthy G.K."/>
            <person name="Gryganskyi A."/>
            <person name="Culley D."/>
            <person name="Magnuson J.K."/>
            <person name="James T.Y."/>
            <person name="O'Malley M.A."/>
            <person name="Stajich J.E."/>
            <person name="Spatafora J.W."/>
            <person name="Visel A."/>
            <person name="Grigoriev I.V."/>
        </authorList>
    </citation>
    <scope>NUCLEOTIDE SEQUENCE [LARGE SCALE GENOMIC DNA]</scope>
    <source>
        <strain evidence="9 10">CBS 129021</strain>
    </source>
</reference>
<evidence type="ECO:0000313" key="9">
    <source>
        <dbReference type="EMBL" id="ORY62516.1"/>
    </source>
</evidence>
<organism evidence="9 10">
    <name type="scientific">Pseudomassariella vexata</name>
    <dbReference type="NCBI Taxonomy" id="1141098"/>
    <lineage>
        <taxon>Eukaryota</taxon>
        <taxon>Fungi</taxon>
        <taxon>Dikarya</taxon>
        <taxon>Ascomycota</taxon>
        <taxon>Pezizomycotina</taxon>
        <taxon>Sordariomycetes</taxon>
        <taxon>Xylariomycetidae</taxon>
        <taxon>Amphisphaeriales</taxon>
        <taxon>Pseudomassariaceae</taxon>
        <taxon>Pseudomassariella</taxon>
    </lineage>
</organism>
<dbReference type="Pfam" id="PF20255">
    <property type="entry name" value="DUF6606"/>
    <property type="match status" value="1"/>
</dbReference>
<dbReference type="InterPro" id="IPR051346">
    <property type="entry name" value="OTU_Deubiquitinase"/>
</dbReference>
<gene>
    <name evidence="9" type="ORF">BCR38DRAFT_467122</name>
</gene>
<evidence type="ECO:0000313" key="10">
    <source>
        <dbReference type="Proteomes" id="UP000193689"/>
    </source>
</evidence>
<name>A0A1Y2DTQ2_9PEZI</name>
<evidence type="ECO:0000256" key="2">
    <source>
        <dbReference type="ARBA" id="ARBA00012759"/>
    </source>
</evidence>
<comment type="caution">
    <text evidence="9">The sequence shown here is derived from an EMBL/GenBank/DDBJ whole genome shotgun (WGS) entry which is preliminary data.</text>
</comment>
<dbReference type="InterPro" id="IPR014001">
    <property type="entry name" value="Helicase_ATP-bd"/>
</dbReference>
<dbReference type="PROSITE" id="PS51192">
    <property type="entry name" value="HELICASE_ATP_BIND_1"/>
    <property type="match status" value="1"/>
</dbReference>
<dbReference type="Pfam" id="PF12340">
    <property type="entry name" value="DUF3638"/>
    <property type="match status" value="1"/>
</dbReference>
<protein>
    <recommendedName>
        <fullName evidence="2">ubiquitinyl hydrolase 1</fullName>
        <ecNumber evidence="2">3.4.19.12</ecNumber>
    </recommendedName>
</protein>